<dbReference type="CDD" id="cd00882">
    <property type="entry name" value="Ras_like_GTPase"/>
    <property type="match status" value="1"/>
</dbReference>
<dbReference type="Gene3D" id="3.40.50.300">
    <property type="entry name" value="P-loop containing nucleotide triphosphate hydrolases"/>
    <property type="match status" value="1"/>
</dbReference>
<dbReference type="Pfam" id="PF24564">
    <property type="entry name" value="DUF7605"/>
    <property type="match status" value="1"/>
</dbReference>
<evidence type="ECO:0000313" key="3">
    <source>
        <dbReference type="EMBL" id="CAK7218513.1"/>
    </source>
</evidence>
<protein>
    <submittedName>
        <fullName evidence="3">Uncharacterized protein</fullName>
    </submittedName>
</protein>
<dbReference type="EMBL" id="CAWUHD010000028">
    <property type="protein sequence ID" value="CAK7218513.1"/>
    <property type="molecule type" value="Genomic_DNA"/>
</dbReference>
<name>A0ABP0BG30_9PEZI</name>
<dbReference type="SUPFAM" id="SSF52540">
    <property type="entry name" value="P-loop containing nucleoside triphosphate hydrolases"/>
    <property type="match status" value="1"/>
</dbReference>
<feature type="domain" description="DUF7605" evidence="2">
    <location>
        <begin position="521"/>
        <end position="682"/>
    </location>
</feature>
<dbReference type="PANTHER" id="PTHR36681:SF3">
    <property type="entry name" value="NUCLEAR GTPASE, GERMINAL CENTER-ASSOCIATED, TANDEM DUPLICATE 3"/>
    <property type="match status" value="1"/>
</dbReference>
<accession>A0ABP0BG30</accession>
<gene>
    <name evidence="3" type="ORF">SEUCBS140593_003572</name>
</gene>
<dbReference type="Pfam" id="PF00350">
    <property type="entry name" value="Dynamin_N"/>
    <property type="match status" value="1"/>
</dbReference>
<evidence type="ECO:0000313" key="4">
    <source>
        <dbReference type="Proteomes" id="UP001642482"/>
    </source>
</evidence>
<dbReference type="PANTHER" id="PTHR36681">
    <property type="entry name" value="NUCLEAR GTPASE, GERMINAL CENTER-ASSOCIATED, TANDEM DUPLICATE 3"/>
    <property type="match status" value="1"/>
</dbReference>
<evidence type="ECO:0000259" key="2">
    <source>
        <dbReference type="Pfam" id="PF24564"/>
    </source>
</evidence>
<sequence>MPPSYDPVVETVPGFPVELENALLHARITATDAHDVMKKLEPTCSSDPEFVSLKKEIYSHCIRRKTNTRTIAVLGNTGEGKSSLINSLLHVQGLAPESSSRACTSIVTEYHQRLPGQTDPFVIEVEYMNDAKRKEHIRELLWSYRRVYLPDIDENEIGAEELRKLENESEVAWSTLRTAFRHEHGFNKAFLEDLSDGAWDRILAKLVEWSDNIQWPHGDTPGHWKTTAQTVDECRDETWRFTEDRYWPFTEIIRIYLNSSILDSGIVLADLPGLKDVNLARFRATQNYLIRCDSILIVGRITRAVSDASMQSALYLSLKKHAPSSLRQGNAPDFKVAFVCTHSEEFNIRSAIRELPDGDLKTNLNRLQRSINLAQRAGDRLREWDTKLEGLTEAYTSEMGEGQDLSVFCVSNTWYDEYTLAGNRDLITESQIPALRTYCRTISVDAQMAETKQYLHCEMPELLTSLGLWASSAISRQTQAASMVGSADVLKKVNDFKTELHSLTTQFETDCKDNFYEELMTYFSHYNAWCLNNGEHSAPKKDYTNWNAKINWKMRSEIEYPWDLVEELTQSHFDEFEQALSGRLMKIKEYINSLQAAPDRNRLVDLIGLNYDTIKYALARKTRKTRKDLKAIRFKSCEATALSYIVDEMIPAYREASVQYGTGKRNRQEGIIQGHLMHGDIFLNLGSRLSRDVHTVLEGIRIFLKHLIDDIFGKIERGVRLAYGTQATTLPRHNAELESSLCEFLNSVTQLQGQHQSTMSFVQQYMDVDNASQSNASIDG</sequence>
<organism evidence="3 4">
    <name type="scientific">Sporothrix eucalyptigena</name>
    <dbReference type="NCBI Taxonomy" id="1812306"/>
    <lineage>
        <taxon>Eukaryota</taxon>
        <taxon>Fungi</taxon>
        <taxon>Dikarya</taxon>
        <taxon>Ascomycota</taxon>
        <taxon>Pezizomycotina</taxon>
        <taxon>Sordariomycetes</taxon>
        <taxon>Sordariomycetidae</taxon>
        <taxon>Ophiostomatales</taxon>
        <taxon>Ophiostomataceae</taxon>
        <taxon>Sporothrix</taxon>
    </lineage>
</organism>
<reference evidence="3 4" key="1">
    <citation type="submission" date="2024-01" db="EMBL/GenBank/DDBJ databases">
        <authorList>
            <person name="Allen C."/>
            <person name="Tagirdzhanova G."/>
        </authorList>
    </citation>
    <scope>NUCLEOTIDE SEQUENCE [LARGE SCALE GENOMIC DNA]</scope>
</reference>
<feature type="domain" description="Dynamin N-terminal" evidence="1">
    <location>
        <begin position="71"/>
        <end position="311"/>
    </location>
</feature>
<dbReference type="InterPro" id="IPR027417">
    <property type="entry name" value="P-loop_NTPase"/>
</dbReference>
<dbReference type="InterPro" id="IPR045063">
    <property type="entry name" value="Dynamin_N"/>
</dbReference>
<proteinExistence type="predicted"/>
<comment type="caution">
    <text evidence="3">The sequence shown here is derived from an EMBL/GenBank/DDBJ whole genome shotgun (WGS) entry which is preliminary data.</text>
</comment>
<keyword evidence="4" id="KW-1185">Reference proteome</keyword>
<dbReference type="Proteomes" id="UP001642482">
    <property type="component" value="Unassembled WGS sequence"/>
</dbReference>
<evidence type="ECO:0000259" key="1">
    <source>
        <dbReference type="Pfam" id="PF00350"/>
    </source>
</evidence>
<dbReference type="InterPro" id="IPR056024">
    <property type="entry name" value="DUF7605"/>
</dbReference>